<keyword evidence="3" id="KW-1185">Reference proteome</keyword>
<dbReference type="OrthoDB" id="3266192at2759"/>
<organism evidence="2 3">
    <name type="scientific">Candolleomyces aberdarensis</name>
    <dbReference type="NCBI Taxonomy" id="2316362"/>
    <lineage>
        <taxon>Eukaryota</taxon>
        <taxon>Fungi</taxon>
        <taxon>Dikarya</taxon>
        <taxon>Basidiomycota</taxon>
        <taxon>Agaricomycotina</taxon>
        <taxon>Agaricomycetes</taxon>
        <taxon>Agaricomycetidae</taxon>
        <taxon>Agaricales</taxon>
        <taxon>Agaricineae</taxon>
        <taxon>Psathyrellaceae</taxon>
        <taxon>Candolleomyces</taxon>
    </lineage>
</organism>
<comment type="caution">
    <text evidence="2">The sequence shown here is derived from an EMBL/GenBank/DDBJ whole genome shotgun (WGS) entry which is preliminary data.</text>
</comment>
<evidence type="ECO:0000313" key="2">
    <source>
        <dbReference type="EMBL" id="RXW16749.1"/>
    </source>
</evidence>
<feature type="region of interest" description="Disordered" evidence="1">
    <location>
        <begin position="219"/>
        <end position="269"/>
    </location>
</feature>
<dbReference type="EMBL" id="SDEE01000405">
    <property type="protein sequence ID" value="RXW16749.1"/>
    <property type="molecule type" value="Genomic_DNA"/>
</dbReference>
<evidence type="ECO:0000256" key="1">
    <source>
        <dbReference type="SAM" id="MobiDB-lite"/>
    </source>
</evidence>
<protein>
    <submittedName>
        <fullName evidence="2">Uncharacterized protein</fullName>
    </submittedName>
</protein>
<proteinExistence type="predicted"/>
<evidence type="ECO:0000313" key="3">
    <source>
        <dbReference type="Proteomes" id="UP000290288"/>
    </source>
</evidence>
<name>A0A4Q2DBK4_9AGAR</name>
<dbReference type="Proteomes" id="UP000290288">
    <property type="component" value="Unassembled WGS sequence"/>
</dbReference>
<accession>A0A4Q2DBK4</accession>
<reference evidence="2 3" key="1">
    <citation type="submission" date="2019-01" db="EMBL/GenBank/DDBJ databases">
        <title>Draft genome sequence of Psathyrella aberdarensis IHI B618.</title>
        <authorList>
            <person name="Buettner E."/>
            <person name="Kellner H."/>
        </authorList>
    </citation>
    <scope>NUCLEOTIDE SEQUENCE [LARGE SCALE GENOMIC DNA]</scope>
    <source>
        <strain evidence="2 3">IHI B618</strain>
    </source>
</reference>
<feature type="compositionally biased region" description="Basic and acidic residues" evidence="1">
    <location>
        <begin position="258"/>
        <end position="269"/>
    </location>
</feature>
<dbReference type="AlphaFoldDB" id="A0A4Q2DBK4"/>
<gene>
    <name evidence="2" type="ORF">EST38_g9103</name>
</gene>
<sequence>MELCKAVLDTVCRAVDGDPATIKARFKDFLTLVPAVRSMVLEGDAAEVATEPFRSFFRKMISAYLVHVLGTKENFPPLPRLTIGCGKLLECSNCPTLDAFLNDLSTTELTFNKRIDHIQDRIRAAGGKVSDRITFEIVRTSGPRKSKTIYTSLLVKKCPEVLAEYTWKGRQGRARAFLEGVWDDEELEKIMGERYEDVLKAVGGEKPFVGLDEAGGNSVSIASASAPGESGGQNPSSGFETSAGPEFAQDPPIVVGVKRKERDESRERR</sequence>